<dbReference type="EMBL" id="JASPKY010000157">
    <property type="protein sequence ID" value="KAK9729810.1"/>
    <property type="molecule type" value="Genomic_DNA"/>
</dbReference>
<dbReference type="Pfam" id="PF00173">
    <property type="entry name" value="Cyt-b5"/>
    <property type="match status" value="1"/>
</dbReference>
<protein>
    <submittedName>
        <fullName evidence="3">Cytochrome b5-like Heme/Steroid binding domain</fullName>
    </submittedName>
</protein>
<dbReference type="GO" id="GO:0012505">
    <property type="term" value="C:endomembrane system"/>
    <property type="evidence" value="ECO:0007669"/>
    <property type="project" value="TreeGrafter"/>
</dbReference>
<dbReference type="Proteomes" id="UP001458880">
    <property type="component" value="Unassembled WGS sequence"/>
</dbReference>
<comment type="similarity">
    <text evidence="1">Belongs to the cytochrome b5 family. MAPR subfamily.</text>
</comment>
<gene>
    <name evidence="3" type="ORF">QE152_g15732</name>
</gene>
<dbReference type="GO" id="GO:0016020">
    <property type="term" value="C:membrane"/>
    <property type="evidence" value="ECO:0007669"/>
    <property type="project" value="TreeGrafter"/>
</dbReference>
<evidence type="ECO:0000313" key="3">
    <source>
        <dbReference type="EMBL" id="KAK9729810.1"/>
    </source>
</evidence>
<dbReference type="PANTHER" id="PTHR10281:SF4">
    <property type="entry name" value="NEUFERRICIN"/>
    <property type="match status" value="1"/>
</dbReference>
<organism evidence="3 4">
    <name type="scientific">Popillia japonica</name>
    <name type="common">Japanese beetle</name>
    <dbReference type="NCBI Taxonomy" id="7064"/>
    <lineage>
        <taxon>Eukaryota</taxon>
        <taxon>Metazoa</taxon>
        <taxon>Ecdysozoa</taxon>
        <taxon>Arthropoda</taxon>
        <taxon>Hexapoda</taxon>
        <taxon>Insecta</taxon>
        <taxon>Pterygota</taxon>
        <taxon>Neoptera</taxon>
        <taxon>Endopterygota</taxon>
        <taxon>Coleoptera</taxon>
        <taxon>Polyphaga</taxon>
        <taxon>Scarabaeiformia</taxon>
        <taxon>Scarabaeidae</taxon>
        <taxon>Rutelinae</taxon>
        <taxon>Popillia</taxon>
    </lineage>
</organism>
<evidence type="ECO:0000313" key="4">
    <source>
        <dbReference type="Proteomes" id="UP001458880"/>
    </source>
</evidence>
<dbReference type="AlphaFoldDB" id="A0AAW1L6W0"/>
<evidence type="ECO:0000256" key="1">
    <source>
        <dbReference type="ARBA" id="ARBA00038357"/>
    </source>
</evidence>
<evidence type="ECO:0000259" key="2">
    <source>
        <dbReference type="SMART" id="SM01117"/>
    </source>
</evidence>
<dbReference type="Gene3D" id="3.10.120.10">
    <property type="entry name" value="Cytochrome b5-like heme/steroid binding domain"/>
    <property type="match status" value="1"/>
</dbReference>
<sequence>MLKYFCYTLFLTCIISVFYNYSGFDYIKKYIYYNKNNRKQLFSPEELKSYNGEIKPEIYLALLGNVFNVTKGIQHYGSGQTYNVFVGRDASRNFINGKFNDEDISDDIIGLDHKDLLSLDKWLKFYKKEYKKVGLLIGRHYDDNGSLTQYGKEVRSLIKKAYKAQGHEEALKRKYPPCNIEYDAVKGSRVWCSNKSGGIERDWVGFPRQLYETGSQAYRCACISKEDLNLGNIKEYENCQLNSVSCYLGNV</sequence>
<feature type="domain" description="Cytochrome b5 heme-binding" evidence="2">
    <location>
        <begin position="42"/>
        <end position="137"/>
    </location>
</feature>
<dbReference type="InterPro" id="IPR001199">
    <property type="entry name" value="Cyt_B5-like_heme/steroid-bd"/>
</dbReference>
<keyword evidence="4" id="KW-1185">Reference proteome</keyword>
<name>A0AAW1L6W0_POPJA</name>
<proteinExistence type="inferred from homology"/>
<dbReference type="InterPro" id="IPR036400">
    <property type="entry name" value="Cyt_B5-like_heme/steroid_sf"/>
</dbReference>
<accession>A0AAW1L6W0</accession>
<dbReference type="SUPFAM" id="SSF55856">
    <property type="entry name" value="Cytochrome b5-like heme/steroid binding domain"/>
    <property type="match status" value="1"/>
</dbReference>
<reference evidence="3 4" key="1">
    <citation type="journal article" date="2024" name="BMC Genomics">
        <title>De novo assembly and annotation of Popillia japonica's genome with initial clues to its potential as an invasive pest.</title>
        <authorList>
            <person name="Cucini C."/>
            <person name="Boschi S."/>
            <person name="Funari R."/>
            <person name="Cardaioli E."/>
            <person name="Iannotti N."/>
            <person name="Marturano G."/>
            <person name="Paoli F."/>
            <person name="Bruttini M."/>
            <person name="Carapelli A."/>
            <person name="Frati F."/>
            <person name="Nardi F."/>
        </authorList>
    </citation>
    <scope>NUCLEOTIDE SEQUENCE [LARGE SCALE GENOMIC DNA]</scope>
    <source>
        <strain evidence="3">DMR45628</strain>
    </source>
</reference>
<dbReference type="PANTHER" id="PTHR10281">
    <property type="entry name" value="MEMBRANE-ASSOCIATED PROGESTERONE RECEPTOR COMPONENT-RELATED"/>
    <property type="match status" value="1"/>
</dbReference>
<comment type="caution">
    <text evidence="3">The sequence shown here is derived from an EMBL/GenBank/DDBJ whole genome shotgun (WGS) entry which is preliminary data.</text>
</comment>
<dbReference type="InterPro" id="IPR050577">
    <property type="entry name" value="MAPR/NEUFC/NENF-like"/>
</dbReference>
<dbReference type="SMART" id="SM01117">
    <property type="entry name" value="Cyt-b5"/>
    <property type="match status" value="1"/>
</dbReference>